<dbReference type="EMBL" id="ADBL01000912">
    <property type="status" value="NOT_ANNOTATED_CDS"/>
    <property type="molecule type" value="Genomic_DNA"/>
</dbReference>
<reference evidence="4" key="2">
    <citation type="submission" date="2010-05" db="EMBL/GenBank/DDBJ databases">
        <title>The Genome Sequence of Magnaporthe poae strain ATCC 64411.</title>
        <authorList>
            <consortium name="The Broad Institute Genome Sequencing Platform"/>
            <consortium name="Broad Institute Genome Sequencing Center for Infectious Disease"/>
            <person name="Ma L.-J."/>
            <person name="Dead R."/>
            <person name="Young S."/>
            <person name="Zeng Q."/>
            <person name="Koehrsen M."/>
            <person name="Alvarado L."/>
            <person name="Berlin A."/>
            <person name="Chapman S.B."/>
            <person name="Chen Z."/>
            <person name="Freedman E."/>
            <person name="Gellesch M."/>
            <person name="Goldberg J."/>
            <person name="Griggs A."/>
            <person name="Gujja S."/>
            <person name="Heilman E.R."/>
            <person name="Heiman D."/>
            <person name="Hepburn T."/>
            <person name="Howarth C."/>
            <person name="Jen D."/>
            <person name="Larson L."/>
            <person name="Mehta T."/>
            <person name="Neiman D."/>
            <person name="Pearson M."/>
            <person name="Roberts A."/>
            <person name="Saif S."/>
            <person name="Shea T."/>
            <person name="Shenoy N."/>
            <person name="Sisk P."/>
            <person name="Stolte C."/>
            <person name="Sykes S."/>
            <person name="Walk T."/>
            <person name="White J."/>
            <person name="Yandava C."/>
            <person name="Haas B."/>
            <person name="Nusbaum C."/>
            <person name="Birren B."/>
        </authorList>
    </citation>
    <scope>NUCLEOTIDE SEQUENCE</scope>
    <source>
        <strain evidence="4">ATCC 64411</strain>
    </source>
</reference>
<dbReference type="InterPro" id="IPR051299">
    <property type="entry name" value="AB_hydrolase_lip/est"/>
</dbReference>
<dbReference type="CDD" id="cd00741">
    <property type="entry name" value="Lipase"/>
    <property type="match status" value="1"/>
</dbReference>
<dbReference type="CDD" id="cd00519">
    <property type="entry name" value="Lipase_3"/>
    <property type="match status" value="1"/>
</dbReference>
<sequence length="300" mass="32253">MRPANLLFLAGFAAALPKGTSVSKTVNGRAAEVTAADLANFKYFGEHAAATFCNYEASPGALVKCSSDACNGLMANGAKIVVTLNHNTSTNIAGYIATDDVRKVIVLAFRGSVTLRNWMADFNVGFVPCSYGRGGCQIHSGFDKGWSQVRDQVLPALVAAKKSTGYRIVPGNEYRLTHENDAVPRLPPLFFGYRHTSTEYWLNGGDSVSFQYGLQNIKVCQGNANLGCIGSVVGFAPEAHKYYLQLMNGCRAPGISIRDETSSAAAGSDVSDEELNRRLEMWAAMDREYLAMLHANGTAA</sequence>
<dbReference type="EMBL" id="ADBL01000913">
    <property type="status" value="NOT_ANNOTATED_CDS"/>
    <property type="molecule type" value="Genomic_DNA"/>
</dbReference>
<feature type="domain" description="Fungal lipase-type" evidence="3">
    <location>
        <begin position="106"/>
        <end position="168"/>
    </location>
</feature>
<dbReference type="VEuPathDB" id="FungiDB:MAPG_03867"/>
<gene>
    <name evidence="4" type="ORF">MAPG_03867</name>
</gene>
<dbReference type="AlphaFoldDB" id="A0A0C4DV66"/>
<accession>A0A0C4DV66</accession>
<feature type="signal peptide" evidence="2">
    <location>
        <begin position="1"/>
        <end position="21"/>
    </location>
</feature>
<dbReference type="GO" id="GO:0016787">
    <property type="term" value="F:hydrolase activity"/>
    <property type="evidence" value="ECO:0007669"/>
    <property type="project" value="UniProtKB-KW"/>
</dbReference>
<dbReference type="Pfam" id="PF01764">
    <property type="entry name" value="Lipase_3"/>
    <property type="match status" value="1"/>
</dbReference>
<dbReference type="InterPro" id="IPR029058">
    <property type="entry name" value="AB_hydrolase_fold"/>
</dbReference>
<evidence type="ECO:0000313" key="6">
    <source>
        <dbReference type="Proteomes" id="UP000011715"/>
    </source>
</evidence>
<reference evidence="5" key="5">
    <citation type="submission" date="2015-06" db="UniProtKB">
        <authorList>
            <consortium name="EnsemblFungi"/>
        </authorList>
    </citation>
    <scope>IDENTIFICATION</scope>
    <source>
        <strain evidence="5">ATCC 64411</strain>
    </source>
</reference>
<proteinExistence type="predicted"/>
<dbReference type="EnsemblFungi" id="MAPG_03867T0">
    <property type="protein sequence ID" value="MAPG_03867T0"/>
    <property type="gene ID" value="MAPG_03867"/>
</dbReference>
<evidence type="ECO:0000313" key="4">
    <source>
        <dbReference type="EMBL" id="KLU84832.1"/>
    </source>
</evidence>
<dbReference type="eggNOG" id="KOG4569">
    <property type="taxonomic scope" value="Eukaryota"/>
</dbReference>
<dbReference type="OMA" id="GCEVHDG"/>
<dbReference type="Gene3D" id="3.40.50.1820">
    <property type="entry name" value="alpha/beta hydrolase"/>
    <property type="match status" value="2"/>
</dbReference>
<reference evidence="4" key="3">
    <citation type="submission" date="2011-03" db="EMBL/GenBank/DDBJ databases">
        <title>Annotation of Magnaporthe poae ATCC 64411.</title>
        <authorList>
            <person name="Ma L.-J."/>
            <person name="Dead R."/>
            <person name="Young S.K."/>
            <person name="Zeng Q."/>
            <person name="Gargeya S."/>
            <person name="Fitzgerald M."/>
            <person name="Haas B."/>
            <person name="Abouelleil A."/>
            <person name="Alvarado L."/>
            <person name="Arachchi H.M."/>
            <person name="Berlin A."/>
            <person name="Brown A."/>
            <person name="Chapman S.B."/>
            <person name="Chen Z."/>
            <person name="Dunbar C."/>
            <person name="Freedman E."/>
            <person name="Gearin G."/>
            <person name="Gellesch M."/>
            <person name="Goldberg J."/>
            <person name="Griggs A."/>
            <person name="Gujja S."/>
            <person name="Heiman D."/>
            <person name="Howarth C."/>
            <person name="Larson L."/>
            <person name="Lui A."/>
            <person name="MacDonald P.J.P."/>
            <person name="Mehta T."/>
            <person name="Montmayeur A."/>
            <person name="Murphy C."/>
            <person name="Neiman D."/>
            <person name="Pearson M."/>
            <person name="Priest M."/>
            <person name="Roberts A."/>
            <person name="Saif S."/>
            <person name="Shea T."/>
            <person name="Shenoy N."/>
            <person name="Sisk P."/>
            <person name="Stolte C."/>
            <person name="Sykes S."/>
            <person name="Yandava C."/>
            <person name="Wortman J."/>
            <person name="Nusbaum C."/>
            <person name="Birren B."/>
        </authorList>
    </citation>
    <scope>NUCLEOTIDE SEQUENCE</scope>
    <source>
        <strain evidence="4">ATCC 64411</strain>
    </source>
</reference>
<dbReference type="PANTHER" id="PTHR46640:SF3">
    <property type="entry name" value="LIPASE LIH1-RELATED"/>
    <property type="match status" value="1"/>
</dbReference>
<evidence type="ECO:0000256" key="2">
    <source>
        <dbReference type="SAM" id="SignalP"/>
    </source>
</evidence>
<keyword evidence="6" id="KW-1185">Reference proteome</keyword>
<dbReference type="InterPro" id="IPR002921">
    <property type="entry name" value="Fungal_lipase-type"/>
</dbReference>
<dbReference type="STRING" id="644358.A0A0C4DV66"/>
<organism evidence="5 6">
    <name type="scientific">Magnaporthiopsis poae (strain ATCC 64411 / 73-15)</name>
    <name type="common">Kentucky bluegrass fungus</name>
    <name type="synonym">Magnaporthe poae</name>
    <dbReference type="NCBI Taxonomy" id="644358"/>
    <lineage>
        <taxon>Eukaryota</taxon>
        <taxon>Fungi</taxon>
        <taxon>Dikarya</taxon>
        <taxon>Ascomycota</taxon>
        <taxon>Pezizomycotina</taxon>
        <taxon>Sordariomycetes</taxon>
        <taxon>Sordariomycetidae</taxon>
        <taxon>Magnaporthales</taxon>
        <taxon>Magnaporthaceae</taxon>
        <taxon>Magnaporthiopsis</taxon>
    </lineage>
</organism>
<dbReference type="SUPFAM" id="SSF53474">
    <property type="entry name" value="alpha/beta-Hydrolases"/>
    <property type="match status" value="1"/>
</dbReference>
<feature type="chain" id="PRO_5009385346" description="Fungal lipase-type domain-containing protein" evidence="2">
    <location>
        <begin position="22"/>
        <end position="300"/>
    </location>
</feature>
<reference evidence="6" key="1">
    <citation type="submission" date="2010-05" db="EMBL/GenBank/DDBJ databases">
        <title>The genome sequence of Magnaporthe poae strain ATCC 64411.</title>
        <authorList>
            <person name="Ma L.-J."/>
            <person name="Dead R."/>
            <person name="Young S."/>
            <person name="Zeng Q."/>
            <person name="Koehrsen M."/>
            <person name="Alvarado L."/>
            <person name="Berlin A."/>
            <person name="Chapman S.B."/>
            <person name="Chen Z."/>
            <person name="Freedman E."/>
            <person name="Gellesch M."/>
            <person name="Goldberg J."/>
            <person name="Griggs A."/>
            <person name="Gujja S."/>
            <person name="Heilman E.R."/>
            <person name="Heiman D."/>
            <person name="Hepburn T."/>
            <person name="Howarth C."/>
            <person name="Jen D."/>
            <person name="Larson L."/>
            <person name="Mehta T."/>
            <person name="Neiman D."/>
            <person name="Pearson M."/>
            <person name="Roberts A."/>
            <person name="Saif S."/>
            <person name="Shea T."/>
            <person name="Shenoy N."/>
            <person name="Sisk P."/>
            <person name="Stolte C."/>
            <person name="Sykes S."/>
            <person name="Walk T."/>
            <person name="White J."/>
            <person name="Yandava C."/>
            <person name="Haas B."/>
            <person name="Nusbaum C."/>
            <person name="Birren B."/>
        </authorList>
    </citation>
    <scope>NUCLEOTIDE SEQUENCE [LARGE SCALE GENOMIC DNA]</scope>
    <source>
        <strain evidence="6">ATCC 64411 / 73-15</strain>
    </source>
</reference>
<name>A0A0C4DV66_MAGP6</name>
<dbReference type="GO" id="GO:0006629">
    <property type="term" value="P:lipid metabolic process"/>
    <property type="evidence" value="ECO:0007669"/>
    <property type="project" value="InterPro"/>
</dbReference>
<evidence type="ECO:0000256" key="1">
    <source>
        <dbReference type="ARBA" id="ARBA00022801"/>
    </source>
</evidence>
<evidence type="ECO:0000313" key="5">
    <source>
        <dbReference type="EnsemblFungi" id="MAPG_03867T0"/>
    </source>
</evidence>
<protein>
    <recommendedName>
        <fullName evidence="3">Fungal lipase-type domain-containing protein</fullName>
    </recommendedName>
</protein>
<dbReference type="EMBL" id="GL876968">
    <property type="protein sequence ID" value="KLU84832.1"/>
    <property type="molecule type" value="Genomic_DNA"/>
</dbReference>
<reference evidence="5" key="4">
    <citation type="journal article" date="2015" name="G3 (Bethesda)">
        <title>Genome sequences of three phytopathogenic species of the Magnaporthaceae family of fungi.</title>
        <authorList>
            <person name="Okagaki L.H."/>
            <person name="Nunes C.C."/>
            <person name="Sailsbery J."/>
            <person name="Clay B."/>
            <person name="Brown D."/>
            <person name="John T."/>
            <person name="Oh Y."/>
            <person name="Young N."/>
            <person name="Fitzgerald M."/>
            <person name="Haas B.J."/>
            <person name="Zeng Q."/>
            <person name="Young S."/>
            <person name="Adiconis X."/>
            <person name="Fan L."/>
            <person name="Levin J.Z."/>
            <person name="Mitchell T.K."/>
            <person name="Okubara P.A."/>
            <person name="Farman M.L."/>
            <person name="Kohn L.M."/>
            <person name="Birren B."/>
            <person name="Ma L.-J."/>
            <person name="Dean R.A."/>
        </authorList>
    </citation>
    <scope>NUCLEOTIDE SEQUENCE</scope>
    <source>
        <strain evidence="5">ATCC 64411 / 73-15</strain>
    </source>
</reference>
<keyword evidence="1" id="KW-0378">Hydrolase</keyword>
<keyword evidence="2" id="KW-0732">Signal</keyword>
<evidence type="ECO:0000259" key="3">
    <source>
        <dbReference type="Pfam" id="PF01764"/>
    </source>
</evidence>
<dbReference type="OrthoDB" id="426718at2759"/>
<dbReference type="Proteomes" id="UP000011715">
    <property type="component" value="Unassembled WGS sequence"/>
</dbReference>
<dbReference type="PANTHER" id="PTHR46640">
    <property type="entry name" value="TRIACYLGLYCEROL LIPASE, PUTATIVE (AFU_ORTHOLOGUE AFUA_6G06510)-RELATED"/>
    <property type="match status" value="1"/>
</dbReference>